<organism evidence="2 3">
    <name type="scientific">Acrobeloides nanus</name>
    <dbReference type="NCBI Taxonomy" id="290746"/>
    <lineage>
        <taxon>Eukaryota</taxon>
        <taxon>Metazoa</taxon>
        <taxon>Ecdysozoa</taxon>
        <taxon>Nematoda</taxon>
        <taxon>Chromadorea</taxon>
        <taxon>Rhabditida</taxon>
        <taxon>Tylenchina</taxon>
        <taxon>Cephalobomorpha</taxon>
        <taxon>Cephaloboidea</taxon>
        <taxon>Cephalobidae</taxon>
        <taxon>Acrobeloides</taxon>
    </lineage>
</organism>
<dbReference type="InterPro" id="IPR031620">
    <property type="entry name" value="DCAF17"/>
</dbReference>
<dbReference type="GO" id="GO:0080008">
    <property type="term" value="C:Cul4-RING E3 ubiquitin ligase complex"/>
    <property type="evidence" value="ECO:0007669"/>
    <property type="project" value="TreeGrafter"/>
</dbReference>
<feature type="region of interest" description="Disordered" evidence="1">
    <location>
        <begin position="418"/>
        <end position="461"/>
    </location>
</feature>
<dbReference type="PANTHER" id="PTHR14815:SF2">
    <property type="entry name" value="DDB1- AND CUL4-ASSOCIATED FACTOR 17"/>
    <property type="match status" value="1"/>
</dbReference>
<dbReference type="WBParaSite" id="ACRNAN_scaffold12377.g15230.t1">
    <property type="protein sequence ID" value="ACRNAN_scaffold12377.g15230.t1"/>
    <property type="gene ID" value="ACRNAN_scaffold12377.g15230"/>
</dbReference>
<accession>A0A914CM96</accession>
<evidence type="ECO:0000313" key="2">
    <source>
        <dbReference type="Proteomes" id="UP000887540"/>
    </source>
</evidence>
<feature type="region of interest" description="Disordered" evidence="1">
    <location>
        <begin position="677"/>
        <end position="698"/>
    </location>
</feature>
<dbReference type="Proteomes" id="UP000887540">
    <property type="component" value="Unplaced"/>
</dbReference>
<proteinExistence type="predicted"/>
<protein>
    <submittedName>
        <fullName evidence="3">Uncharacterized protein</fullName>
    </submittedName>
</protein>
<dbReference type="Pfam" id="PF15802">
    <property type="entry name" value="DCAF17"/>
    <property type="match status" value="1"/>
</dbReference>
<evidence type="ECO:0000256" key="1">
    <source>
        <dbReference type="SAM" id="MobiDB-lite"/>
    </source>
</evidence>
<dbReference type="GO" id="GO:0016567">
    <property type="term" value="P:protein ubiquitination"/>
    <property type="evidence" value="ECO:0007669"/>
    <property type="project" value="InterPro"/>
</dbReference>
<evidence type="ECO:0000313" key="3">
    <source>
        <dbReference type="WBParaSite" id="ACRNAN_scaffold12377.g15230.t1"/>
    </source>
</evidence>
<sequence>MKKTRVRSLHSLIFQREIGQYKSLINHCADIYKALLLSERRVYMREMEYNSQGNVNYEDGHLFAENEKKYFNITDGNYQHFEFPPMNMHEKVVATLAYACGDFCQIAKAHYRFLIILTSFGRLIFYDYSKHKIAYCFHLPADKYKFKKLEWNRENHSFWISGAEREPGEERTQGRRGKTHVVVVFEVDPIKFRAMFEVDSQNFGYKTLSNIGLVNDLLFIWDSQPYRVIGFNFEELYRDTTQEIFEPYKGANTNQILPITMRIDKPVIPLFILKGSYQIVGFAGLPYHLFATPASSKANFILLSIKEPHTKPIMNQCSLKRPELGKEIAMESVDAFFHTDESGSFYRFEGNEMICYQMKRRQNSNECEFVVNWRNELWKNTVENVKNNRTLRLLIKCIVEGKDLSLFLHCLEEENSDDEEAGVTRNRRGRSYMNEQPSTSRNRPSQIIYGHGVPPVSTGVRTSARIRSRVERGQSYNLNSQISQESKVSQNYHEPDEREDGLSYDMLTAVRRRVRTQPMYCSLAVRMDSPFMVIREVMLDTWMNTLVVSVACDLSSLLGNQRSPYILRVPMLAMILILDNMTGELLKIIPLTGSYIEGSAADVTLEDHLLVYGQKERSKSQYNVFRMAEIGVYGDEKPQFKTAKMGADKKKTWGDIMEDPYDYDEFFSEWVDEDFNPSLLNDSPPLRRYGRLPRNYRE</sequence>
<name>A0A914CM96_9BILA</name>
<dbReference type="AlphaFoldDB" id="A0A914CM96"/>
<dbReference type="PANTHER" id="PTHR14815">
    <property type="entry name" value="DDB1- AND CUL4-ASSOCIATED FACTOR 17"/>
    <property type="match status" value="1"/>
</dbReference>
<reference evidence="3" key="1">
    <citation type="submission" date="2022-11" db="UniProtKB">
        <authorList>
            <consortium name="WormBaseParasite"/>
        </authorList>
    </citation>
    <scope>IDENTIFICATION</scope>
</reference>
<keyword evidence="2" id="KW-1185">Reference proteome</keyword>
<feature type="compositionally biased region" description="Polar residues" evidence="1">
    <location>
        <begin position="433"/>
        <end position="445"/>
    </location>
</feature>